<feature type="signal peptide" evidence="1">
    <location>
        <begin position="1"/>
        <end position="22"/>
    </location>
</feature>
<proteinExistence type="predicted"/>
<evidence type="ECO:0000256" key="1">
    <source>
        <dbReference type="SAM" id="SignalP"/>
    </source>
</evidence>
<gene>
    <name evidence="2" type="ORF">JI735_28950</name>
</gene>
<dbReference type="PROSITE" id="PS51257">
    <property type="entry name" value="PROKAR_LIPOPROTEIN"/>
    <property type="match status" value="1"/>
</dbReference>
<keyword evidence="3" id="KW-1185">Reference proteome</keyword>
<dbReference type="RefSeq" id="WP_039837728.1">
    <property type="nucleotide sequence ID" value="NZ_CP068595.1"/>
</dbReference>
<name>A0A974PAU6_9BACL</name>
<protein>
    <recommendedName>
        <fullName evidence="4">Lipoprotein</fullName>
    </recommendedName>
</protein>
<dbReference type="KEGG" id="pson:JI735_28950"/>
<dbReference type="AlphaFoldDB" id="A0A974PAU6"/>
<organism evidence="2 3">
    <name type="scientific">Paenibacillus sonchi</name>
    <dbReference type="NCBI Taxonomy" id="373687"/>
    <lineage>
        <taxon>Bacteria</taxon>
        <taxon>Bacillati</taxon>
        <taxon>Bacillota</taxon>
        <taxon>Bacilli</taxon>
        <taxon>Bacillales</taxon>
        <taxon>Paenibacillaceae</taxon>
        <taxon>Paenibacillus</taxon>
        <taxon>Paenibacillus sonchi group</taxon>
    </lineage>
</organism>
<keyword evidence="1" id="KW-0732">Signal</keyword>
<accession>A0A974PAU6</accession>
<evidence type="ECO:0000313" key="3">
    <source>
        <dbReference type="Proteomes" id="UP000595841"/>
    </source>
</evidence>
<reference evidence="2 3" key="1">
    <citation type="submission" date="2021-01" db="EMBL/GenBank/DDBJ databases">
        <title>Whole genome sequence of Paenibacillus sonchi LMG 24727 for comparative genomics.</title>
        <authorList>
            <person name="Lee G."/>
            <person name="Kim M.-J."/>
            <person name="Lim K."/>
            <person name="Shin J.-H."/>
        </authorList>
    </citation>
    <scope>NUCLEOTIDE SEQUENCE [LARGE SCALE GENOMIC DNA]</scope>
    <source>
        <strain evidence="2 3">LMG 24727</strain>
    </source>
</reference>
<dbReference type="Proteomes" id="UP000595841">
    <property type="component" value="Chromosome"/>
</dbReference>
<dbReference type="EMBL" id="CP068595">
    <property type="protein sequence ID" value="QQZ60479.1"/>
    <property type="molecule type" value="Genomic_DNA"/>
</dbReference>
<feature type="chain" id="PRO_5039323797" description="Lipoprotein" evidence="1">
    <location>
        <begin position="23"/>
        <end position="137"/>
    </location>
</feature>
<sequence>MKKFFFVILISFLFLSACSSQQGYSSAYEAISSIEENVTPTDSSSNMNLEGIQPSSYQLPNEEIISVYEFDSTEERDAGKKHFDESTQLLSSHAPIVYQAGNYLVFYYSSVASKFRTPEINETTYGAKIEKALKSIE</sequence>
<evidence type="ECO:0008006" key="4">
    <source>
        <dbReference type="Google" id="ProtNLM"/>
    </source>
</evidence>
<evidence type="ECO:0000313" key="2">
    <source>
        <dbReference type="EMBL" id="QQZ60479.1"/>
    </source>
</evidence>